<comment type="subcellular location">
    <subcellularLocation>
        <location evidence="1">Cell inner membrane</location>
        <topology evidence="1">Multi-pass membrane protein</topology>
    </subcellularLocation>
</comment>
<keyword evidence="7 8" id="KW-0472">Membrane</keyword>
<evidence type="ECO:0000256" key="2">
    <source>
        <dbReference type="ARBA" id="ARBA00022475"/>
    </source>
</evidence>
<dbReference type="PROSITE" id="PS51257">
    <property type="entry name" value="PROKAR_LIPOPROTEIN"/>
    <property type="match status" value="1"/>
</dbReference>
<keyword evidence="6 8" id="KW-1133">Transmembrane helix</keyword>
<dbReference type="RefSeq" id="WP_157396474.1">
    <property type="nucleotide sequence ID" value="NZ_WSEL01000003.1"/>
</dbReference>
<dbReference type="Pfam" id="PF00884">
    <property type="entry name" value="Sulfatase"/>
    <property type="match status" value="1"/>
</dbReference>
<dbReference type="PANTHER" id="PTHR30443:SF0">
    <property type="entry name" value="PHOSPHOETHANOLAMINE TRANSFERASE EPTA"/>
    <property type="match status" value="1"/>
</dbReference>
<evidence type="ECO:0000256" key="3">
    <source>
        <dbReference type="ARBA" id="ARBA00022519"/>
    </source>
</evidence>
<keyword evidence="3" id="KW-0997">Cell inner membrane</keyword>
<feature type="transmembrane region" description="Helical" evidence="8">
    <location>
        <begin position="116"/>
        <end position="138"/>
    </location>
</feature>
<feature type="domain" description="Sulfatase N-terminal" evidence="9">
    <location>
        <begin position="233"/>
        <end position="521"/>
    </location>
</feature>
<evidence type="ECO:0000256" key="8">
    <source>
        <dbReference type="SAM" id="Phobius"/>
    </source>
</evidence>
<gene>
    <name evidence="11" type="ORF">GON04_02775</name>
</gene>
<dbReference type="Proteomes" id="UP000469385">
    <property type="component" value="Unassembled WGS sequence"/>
</dbReference>
<evidence type="ECO:0000313" key="12">
    <source>
        <dbReference type="Proteomes" id="UP000469385"/>
    </source>
</evidence>
<protein>
    <submittedName>
        <fullName evidence="11">Phosphoethanolamine--lipid A transferase</fullName>
    </submittedName>
</protein>
<dbReference type="InterPro" id="IPR012549">
    <property type="entry name" value="EptA-like_N"/>
</dbReference>
<accession>A0A6N8ING2</accession>
<feature type="transmembrane region" description="Helical" evidence="8">
    <location>
        <begin position="150"/>
        <end position="173"/>
    </location>
</feature>
<keyword evidence="2" id="KW-1003">Cell membrane</keyword>
<proteinExistence type="predicted"/>
<dbReference type="InterPro" id="IPR000917">
    <property type="entry name" value="Sulfatase_N"/>
</dbReference>
<evidence type="ECO:0000256" key="7">
    <source>
        <dbReference type="ARBA" id="ARBA00023136"/>
    </source>
</evidence>
<dbReference type="SUPFAM" id="SSF53649">
    <property type="entry name" value="Alkaline phosphatase-like"/>
    <property type="match status" value="1"/>
</dbReference>
<dbReference type="Gene3D" id="3.40.720.10">
    <property type="entry name" value="Alkaline Phosphatase, subunit A"/>
    <property type="match status" value="1"/>
</dbReference>
<dbReference type="InterPro" id="IPR017850">
    <property type="entry name" value="Alkaline_phosphatase_core_sf"/>
</dbReference>
<keyword evidence="5 8" id="KW-0812">Transmembrane</keyword>
<evidence type="ECO:0000259" key="10">
    <source>
        <dbReference type="Pfam" id="PF08019"/>
    </source>
</evidence>
<dbReference type="Pfam" id="PF08019">
    <property type="entry name" value="EptA_B_N"/>
    <property type="match status" value="1"/>
</dbReference>
<feature type="domain" description="Phosphoethanolamine transferase N-terminal" evidence="10">
    <location>
        <begin position="58"/>
        <end position="199"/>
    </location>
</feature>
<organism evidence="11 12">
    <name type="scientific">Ramlibacter pinisoli</name>
    <dbReference type="NCBI Taxonomy" id="2682844"/>
    <lineage>
        <taxon>Bacteria</taxon>
        <taxon>Pseudomonadati</taxon>
        <taxon>Pseudomonadota</taxon>
        <taxon>Betaproteobacteria</taxon>
        <taxon>Burkholderiales</taxon>
        <taxon>Comamonadaceae</taxon>
        <taxon>Ramlibacter</taxon>
    </lineage>
</organism>
<keyword evidence="4 11" id="KW-0808">Transferase</keyword>
<dbReference type="InterPro" id="IPR058130">
    <property type="entry name" value="PEA_transf_C"/>
</dbReference>
<sequence length="539" mass="59173">MPIRRPSLHVETLLLACALYLLLACNLPFWRAALAGRDWALAGTWALAAAMFASFTGAYVAFTGLLATRWTVRLLLVALVLVAAALSFYMDRYAIFFDRTMLRNVLATNPGEARELLGLDFLVHMVLFGVVPAALLCWPRLLRRSRGRAVLVRAAWVLGGFVVMVVALLPVFADFASLMRNQREVRFLLNPGNAVAAVIAEAWGGRGRPAQLLAVGPDAHLAAGWQQRRKTLFVLVVGETARAQNFGLGGYSRQTTPELARRDVVNFTQATACGTSTEVSLPCMFSSIGRRNYDEDRILSHESLLHVLQRAGIEVLWRDNQSGCKGVCAGLKVQEMARTLAPELCPGGTCFDEALLDGLGQVAMDAKGNLFVVLHQLGSHGPAYFRRYPPAFRRFVPACEQEELRRCTQAEIVNAYDNTLLYTDHVLGRLVDLLQAQDASLDTAMLYVSDHGESLGESGLYLHGVPFPIAPDVQKHVPMVAWVSPGFVRSTGLDLACLRGRAGRPVSHDNLFHSVLGALDVQTQAYERDLDVFAPCRSR</sequence>
<evidence type="ECO:0000256" key="5">
    <source>
        <dbReference type="ARBA" id="ARBA00022692"/>
    </source>
</evidence>
<dbReference type="GO" id="GO:0016776">
    <property type="term" value="F:phosphotransferase activity, phosphate group as acceptor"/>
    <property type="evidence" value="ECO:0007669"/>
    <property type="project" value="TreeGrafter"/>
</dbReference>
<dbReference type="AlphaFoldDB" id="A0A6N8ING2"/>
<dbReference type="GO" id="GO:0005886">
    <property type="term" value="C:plasma membrane"/>
    <property type="evidence" value="ECO:0007669"/>
    <property type="project" value="UniProtKB-SubCell"/>
</dbReference>
<dbReference type="EMBL" id="WSEL01000003">
    <property type="protein sequence ID" value="MVQ28358.1"/>
    <property type="molecule type" value="Genomic_DNA"/>
</dbReference>
<evidence type="ECO:0000256" key="4">
    <source>
        <dbReference type="ARBA" id="ARBA00022679"/>
    </source>
</evidence>
<evidence type="ECO:0000256" key="6">
    <source>
        <dbReference type="ARBA" id="ARBA00022989"/>
    </source>
</evidence>
<feature type="transmembrane region" description="Helical" evidence="8">
    <location>
        <begin position="74"/>
        <end position="96"/>
    </location>
</feature>
<dbReference type="CDD" id="cd16017">
    <property type="entry name" value="LptA"/>
    <property type="match status" value="1"/>
</dbReference>
<evidence type="ECO:0000313" key="11">
    <source>
        <dbReference type="EMBL" id="MVQ28358.1"/>
    </source>
</evidence>
<comment type="caution">
    <text evidence="11">The sequence shown here is derived from an EMBL/GenBank/DDBJ whole genome shotgun (WGS) entry which is preliminary data.</text>
</comment>
<reference evidence="11 12" key="1">
    <citation type="submission" date="2019-12" db="EMBL/GenBank/DDBJ databases">
        <authorList>
            <person name="Huq M.A."/>
        </authorList>
    </citation>
    <scope>NUCLEOTIDE SEQUENCE [LARGE SCALE GENOMIC DNA]</scope>
    <source>
        <strain evidence="11 12">MAH-25</strain>
    </source>
</reference>
<dbReference type="InterPro" id="IPR040423">
    <property type="entry name" value="PEA_transferase"/>
</dbReference>
<keyword evidence="12" id="KW-1185">Reference proteome</keyword>
<name>A0A6N8ING2_9BURK</name>
<evidence type="ECO:0000259" key="9">
    <source>
        <dbReference type="Pfam" id="PF00884"/>
    </source>
</evidence>
<dbReference type="NCBIfam" id="NF028537">
    <property type="entry name" value="P_eth_NH2_trans"/>
    <property type="match status" value="1"/>
</dbReference>
<feature type="transmembrane region" description="Helical" evidence="8">
    <location>
        <begin position="45"/>
        <end position="67"/>
    </location>
</feature>
<dbReference type="GO" id="GO:0009244">
    <property type="term" value="P:lipopolysaccharide core region biosynthetic process"/>
    <property type="evidence" value="ECO:0007669"/>
    <property type="project" value="TreeGrafter"/>
</dbReference>
<dbReference type="PANTHER" id="PTHR30443">
    <property type="entry name" value="INNER MEMBRANE PROTEIN"/>
    <property type="match status" value="1"/>
</dbReference>
<evidence type="ECO:0000256" key="1">
    <source>
        <dbReference type="ARBA" id="ARBA00004429"/>
    </source>
</evidence>